<name>A0A6H1ZP23_9ZZZZ</name>
<evidence type="ECO:0000313" key="3">
    <source>
        <dbReference type="EMBL" id="QJH98119.1"/>
    </source>
</evidence>
<dbReference type="AlphaFoldDB" id="A0A6H1ZP23"/>
<dbReference type="EMBL" id="MT144717">
    <property type="protein sequence ID" value="QJH98119.1"/>
    <property type="molecule type" value="Genomic_DNA"/>
</dbReference>
<reference evidence="2" key="1">
    <citation type="submission" date="2020-03" db="EMBL/GenBank/DDBJ databases">
        <title>The deep terrestrial virosphere.</title>
        <authorList>
            <person name="Holmfeldt K."/>
            <person name="Nilsson E."/>
            <person name="Simone D."/>
            <person name="Lopez-Fernandez M."/>
            <person name="Wu X."/>
            <person name="de Brujin I."/>
            <person name="Lundin D."/>
            <person name="Andersson A."/>
            <person name="Bertilsson S."/>
            <person name="Dopson M."/>
        </authorList>
    </citation>
    <scope>NUCLEOTIDE SEQUENCE</scope>
    <source>
        <strain evidence="2">TM448A01218</strain>
        <strain evidence="3">TM448B01196</strain>
    </source>
</reference>
<organism evidence="2">
    <name type="scientific">viral metagenome</name>
    <dbReference type="NCBI Taxonomy" id="1070528"/>
    <lineage>
        <taxon>unclassified sequences</taxon>
        <taxon>metagenomes</taxon>
        <taxon>organismal metagenomes</taxon>
    </lineage>
</organism>
<proteinExistence type="predicted"/>
<evidence type="ECO:0000256" key="1">
    <source>
        <dbReference type="SAM" id="MobiDB-lite"/>
    </source>
</evidence>
<sequence>MENPTVELPQTEEPAKVVKPAETAKPAVNVDEFLMELEKAGVTNLPELQNKFKASSESGRLAQLLGDERKRSRELEERLDSLSSRPQARIQEDPFAASEQRPIDIEEVVAKSVEKVFVDREVKAQKIQQANLAAWNQIQQDEDYPLVQTVWENKLKDPNFVFKIQSGMIDPTNAYGETVRQYYKTMMKKSVETIKTLRGGSPPVTPPYVESGERIPTNLVSETPSGDTKKILDKARQKVKEKGFLNDEEQLDVIDTILNIPPPRR</sequence>
<evidence type="ECO:0000313" key="2">
    <source>
        <dbReference type="EMBL" id="QJA49025.1"/>
    </source>
</evidence>
<accession>A0A6H1ZP23</accession>
<feature type="region of interest" description="Disordered" evidence="1">
    <location>
        <begin position="53"/>
        <end position="96"/>
    </location>
</feature>
<feature type="region of interest" description="Disordered" evidence="1">
    <location>
        <begin position="1"/>
        <end position="20"/>
    </location>
</feature>
<dbReference type="EMBL" id="MT144114">
    <property type="protein sequence ID" value="QJA49025.1"/>
    <property type="molecule type" value="Genomic_DNA"/>
</dbReference>
<feature type="compositionally biased region" description="Basic and acidic residues" evidence="1">
    <location>
        <begin position="66"/>
        <end position="80"/>
    </location>
</feature>
<gene>
    <name evidence="2" type="ORF">TM448A01218_0005</name>
    <name evidence="3" type="ORF">TM448B01196_0009</name>
</gene>
<protein>
    <submittedName>
        <fullName evidence="2">Uncharacterized protein</fullName>
    </submittedName>
</protein>